<dbReference type="Gramene" id="MELO3C029369.2.1">
    <property type="protein sequence ID" value="MELO3C029369.2.1"/>
    <property type="gene ID" value="MELO3C029369.2"/>
</dbReference>
<evidence type="ECO:0000256" key="1">
    <source>
        <dbReference type="SAM" id="MobiDB-lite"/>
    </source>
</evidence>
<sequence>MDISPDTLDWIRKCFKALLETSNTKHFFNERRQEDYCMWVRKTKNKSKSGSTAEIFRIDNKGRKCSVLVPEGIDKFETSRKSYAIALMESSDDGRDKKNNIHFDDSSCKRSSTTAHSMKAPLRKAFENASILLTDNQGENFVVNTVPPPKGRWFIERNVNFHGTFKIEAADDFDSLNPNAEEFTFAENHAIPLKNSKNQSDSKQSKPDKNSDSNPTHAKKNSSSESEYDPFDQNSDDRRKETERPSCQLMIKIFAITQPNKKDEQRGKYHLNHLAVIPPTIHISQRDKI</sequence>
<name>A0A9I9E6B2_CUCME</name>
<feature type="region of interest" description="Disordered" evidence="1">
    <location>
        <begin position="188"/>
        <end position="245"/>
    </location>
</feature>
<accession>A0A9I9E6B2</accession>
<evidence type="ECO:0000313" key="2">
    <source>
        <dbReference type="EnsemblPlants" id="MELO3C029369.2.1"/>
    </source>
</evidence>
<proteinExistence type="predicted"/>
<protein>
    <submittedName>
        <fullName evidence="2">Uncharacterized protein</fullName>
    </submittedName>
</protein>
<feature type="compositionally biased region" description="Basic and acidic residues" evidence="1">
    <location>
        <begin position="235"/>
        <end position="244"/>
    </location>
</feature>
<dbReference type="AlphaFoldDB" id="A0A9I9E6B2"/>
<dbReference type="EnsemblPlants" id="MELO3C029369.2.1">
    <property type="protein sequence ID" value="MELO3C029369.2.1"/>
    <property type="gene ID" value="MELO3C029369.2"/>
</dbReference>
<organism evidence="2">
    <name type="scientific">Cucumis melo</name>
    <name type="common">Muskmelon</name>
    <dbReference type="NCBI Taxonomy" id="3656"/>
    <lineage>
        <taxon>Eukaryota</taxon>
        <taxon>Viridiplantae</taxon>
        <taxon>Streptophyta</taxon>
        <taxon>Embryophyta</taxon>
        <taxon>Tracheophyta</taxon>
        <taxon>Spermatophyta</taxon>
        <taxon>Magnoliopsida</taxon>
        <taxon>eudicotyledons</taxon>
        <taxon>Gunneridae</taxon>
        <taxon>Pentapetalae</taxon>
        <taxon>rosids</taxon>
        <taxon>fabids</taxon>
        <taxon>Cucurbitales</taxon>
        <taxon>Cucurbitaceae</taxon>
        <taxon>Benincaseae</taxon>
        <taxon>Cucumis</taxon>
    </lineage>
</organism>
<reference evidence="2" key="1">
    <citation type="submission" date="2023-03" db="UniProtKB">
        <authorList>
            <consortium name="EnsemblPlants"/>
        </authorList>
    </citation>
    <scope>IDENTIFICATION</scope>
</reference>